<keyword evidence="3" id="KW-0067">ATP-binding</keyword>
<dbReference type="NCBIfam" id="TIGR00121">
    <property type="entry name" value="birA_ligase"/>
    <property type="match status" value="1"/>
</dbReference>
<accession>A0A2H9TBZ1</accession>
<evidence type="ECO:0000259" key="4">
    <source>
        <dbReference type="Pfam" id="PF02237"/>
    </source>
</evidence>
<evidence type="ECO:0000256" key="1">
    <source>
        <dbReference type="ARBA" id="ARBA00022598"/>
    </source>
</evidence>
<dbReference type="InterPro" id="IPR036388">
    <property type="entry name" value="WH-like_DNA-bd_sf"/>
</dbReference>
<dbReference type="InterPro" id="IPR004143">
    <property type="entry name" value="BPL_LPL_catalytic"/>
</dbReference>
<name>A0A2H9TBZ1_9ZZZZ</name>
<evidence type="ECO:0000256" key="2">
    <source>
        <dbReference type="ARBA" id="ARBA00022741"/>
    </source>
</evidence>
<evidence type="ECO:0000256" key="3">
    <source>
        <dbReference type="ARBA" id="ARBA00022840"/>
    </source>
</evidence>
<dbReference type="InterPro" id="IPR008988">
    <property type="entry name" value="Transcriptional_repressor_C"/>
</dbReference>
<dbReference type="Gene3D" id="2.30.30.100">
    <property type="match status" value="1"/>
</dbReference>
<feature type="domain" description="Biotin protein ligase C-terminal" evidence="4">
    <location>
        <begin position="274"/>
        <end position="319"/>
    </location>
</feature>
<evidence type="ECO:0000259" key="6">
    <source>
        <dbReference type="Pfam" id="PF08279"/>
    </source>
</evidence>
<dbReference type="GO" id="GO:0005737">
    <property type="term" value="C:cytoplasm"/>
    <property type="evidence" value="ECO:0007669"/>
    <property type="project" value="TreeGrafter"/>
</dbReference>
<evidence type="ECO:0000313" key="7">
    <source>
        <dbReference type="EMBL" id="PJE80765.1"/>
    </source>
</evidence>
<dbReference type="Pfam" id="PF02237">
    <property type="entry name" value="BPL_C"/>
    <property type="match status" value="1"/>
</dbReference>
<dbReference type="AlphaFoldDB" id="A0A2H9TBZ1"/>
<proteinExistence type="inferred from homology"/>
<dbReference type="SUPFAM" id="SSF50037">
    <property type="entry name" value="C-terminal domain of transcriptional repressors"/>
    <property type="match status" value="1"/>
</dbReference>
<dbReference type="PANTHER" id="PTHR12835:SF5">
    <property type="entry name" value="BIOTIN--PROTEIN LIGASE"/>
    <property type="match status" value="1"/>
</dbReference>
<dbReference type="EC" id="6.3.4.15" evidence="7"/>
<feature type="domain" description="BPL/LPL catalytic" evidence="5">
    <location>
        <begin position="88"/>
        <end position="209"/>
    </location>
</feature>
<dbReference type="InterPro" id="IPR003142">
    <property type="entry name" value="BPL_C"/>
</dbReference>
<dbReference type="PANTHER" id="PTHR12835">
    <property type="entry name" value="BIOTIN PROTEIN LIGASE"/>
    <property type="match status" value="1"/>
</dbReference>
<dbReference type="HAMAP" id="MF_00978">
    <property type="entry name" value="Bifunct_BirA"/>
    <property type="match status" value="1"/>
</dbReference>
<organism evidence="7">
    <name type="scientific">invertebrate metagenome</name>
    <dbReference type="NCBI Taxonomy" id="1711999"/>
    <lineage>
        <taxon>unclassified sequences</taxon>
        <taxon>metagenomes</taxon>
        <taxon>organismal metagenomes</taxon>
    </lineage>
</organism>
<dbReference type="CDD" id="cd16442">
    <property type="entry name" value="BPL"/>
    <property type="match status" value="1"/>
</dbReference>
<gene>
    <name evidence="7" type="primary">birA</name>
    <name evidence="7" type="ORF">CI610_00253</name>
</gene>
<dbReference type="GO" id="GO:0005524">
    <property type="term" value="F:ATP binding"/>
    <property type="evidence" value="ECO:0007669"/>
    <property type="project" value="UniProtKB-KW"/>
</dbReference>
<dbReference type="GO" id="GO:0004077">
    <property type="term" value="F:biotin--[biotin carboxyl-carrier protein] ligase activity"/>
    <property type="evidence" value="ECO:0007669"/>
    <property type="project" value="UniProtKB-EC"/>
</dbReference>
<reference evidence="7" key="1">
    <citation type="journal article" date="2017" name="Appl. Environ. Microbiol.">
        <title>Molecular characterization of an Endozoicomonas-like organism causing infection in king scallop Pecten maximus L.</title>
        <authorList>
            <person name="Cano I."/>
            <person name="van Aerle R."/>
            <person name="Ross S."/>
            <person name="Verner-Jeffreys D.W."/>
            <person name="Paley R.K."/>
            <person name="Rimmer G."/>
            <person name="Ryder D."/>
            <person name="Hooper P."/>
            <person name="Stone D."/>
            <person name="Feist S.W."/>
        </authorList>
    </citation>
    <scope>NUCLEOTIDE SEQUENCE</scope>
</reference>
<dbReference type="InterPro" id="IPR045864">
    <property type="entry name" value="aa-tRNA-synth_II/BPL/LPL"/>
</dbReference>
<dbReference type="InterPro" id="IPR036390">
    <property type="entry name" value="WH_DNA-bd_sf"/>
</dbReference>
<protein>
    <submittedName>
        <fullName evidence="7">Bifunctional ligase/repressor BirA</fullName>
        <ecNumber evidence="7">6.3.4.15</ecNumber>
    </submittedName>
</protein>
<feature type="domain" description="Helix-turn-helix type 11" evidence="6">
    <location>
        <begin position="2"/>
        <end position="53"/>
    </location>
</feature>
<dbReference type="GO" id="GO:0006355">
    <property type="term" value="P:regulation of DNA-templated transcription"/>
    <property type="evidence" value="ECO:0007669"/>
    <property type="project" value="InterPro"/>
</dbReference>
<evidence type="ECO:0000259" key="5">
    <source>
        <dbReference type="Pfam" id="PF03099"/>
    </source>
</evidence>
<comment type="caution">
    <text evidence="7">The sequence shown here is derived from an EMBL/GenBank/DDBJ whole genome shotgun (WGS) entry which is preliminary data.</text>
</comment>
<dbReference type="EMBL" id="NSIT01000006">
    <property type="protein sequence ID" value="PJE80765.1"/>
    <property type="molecule type" value="Genomic_DNA"/>
</dbReference>
<keyword evidence="2" id="KW-0547">Nucleotide-binding</keyword>
<dbReference type="Gene3D" id="1.10.10.10">
    <property type="entry name" value="Winged helix-like DNA-binding domain superfamily/Winged helix DNA-binding domain"/>
    <property type="match status" value="1"/>
</dbReference>
<keyword evidence="1 7" id="KW-0436">Ligase</keyword>
<dbReference type="SUPFAM" id="SSF55681">
    <property type="entry name" value="Class II aaRS and biotin synthetases"/>
    <property type="match status" value="1"/>
</dbReference>
<dbReference type="SUPFAM" id="SSF46785">
    <property type="entry name" value="Winged helix' DNA-binding domain"/>
    <property type="match status" value="1"/>
</dbReference>
<sequence>MEKLLNLLSDGKFHSGEDIGQNLGISRAAVWKKIRTLRSLGLSLESVKGTGYRLPVGLKLLDQHKIQAQLNSDILPLLTLHTDIVAESTNDWVRQIAAEHPDKNLHVCTVEYQSQGRGRRGRQWINPFGSTIALSLYWKLNQGLSQLEGLSLAIGLSVLKSLQSSGVEPLQLKWPNDILCHRKKLCGILLEASGDPNGESEVIIGIGINVLLNEEQLTSLGQPATDITHACGFPISRNQLIAHLLNHLIPTLKQYEQKGFQPFRQEWCRHDAFFGQQVTLNMTRCQLTGTEQGVNELGQILLEIDNEIRAFSAGEVSLRPAE</sequence>
<dbReference type="InterPro" id="IPR004408">
    <property type="entry name" value="Biotin_CoA_COase_ligase"/>
</dbReference>
<dbReference type="NCBIfam" id="NF008847">
    <property type="entry name" value="PRK11886.1-2"/>
    <property type="match status" value="1"/>
</dbReference>
<dbReference type="Pfam" id="PF03099">
    <property type="entry name" value="BPL_LplA_LipB"/>
    <property type="match status" value="1"/>
</dbReference>
<dbReference type="Pfam" id="PF08279">
    <property type="entry name" value="HTH_11"/>
    <property type="match status" value="1"/>
</dbReference>
<dbReference type="InterPro" id="IPR030855">
    <property type="entry name" value="Bifunct_BirA"/>
</dbReference>
<dbReference type="InterPro" id="IPR013196">
    <property type="entry name" value="HTH_11"/>
</dbReference>
<dbReference type="Gene3D" id="3.30.930.10">
    <property type="entry name" value="Bira Bifunctional Protein, Domain 2"/>
    <property type="match status" value="1"/>
</dbReference>